<comment type="caution">
    <text evidence="1">The sequence shown here is derived from an EMBL/GenBank/DDBJ whole genome shotgun (WGS) entry which is preliminary data.</text>
</comment>
<accession>A0A6A4NDK4</accession>
<evidence type="ECO:0000313" key="1">
    <source>
        <dbReference type="EMBL" id="KAE9588865.1"/>
    </source>
</evidence>
<keyword evidence="2" id="KW-1185">Reference proteome</keyword>
<gene>
    <name evidence="1" type="ORF">Lalb_Chr22g0360121</name>
</gene>
<protein>
    <submittedName>
        <fullName evidence="1">Uncharacterized protein</fullName>
    </submittedName>
</protein>
<dbReference type="AlphaFoldDB" id="A0A6A4NDK4"/>
<evidence type="ECO:0000313" key="2">
    <source>
        <dbReference type="Proteomes" id="UP000447434"/>
    </source>
</evidence>
<proteinExistence type="predicted"/>
<dbReference type="Proteomes" id="UP000447434">
    <property type="component" value="Chromosome 22"/>
</dbReference>
<dbReference type="EMBL" id="WOCE01000022">
    <property type="protein sequence ID" value="KAE9588865.1"/>
    <property type="molecule type" value="Genomic_DNA"/>
</dbReference>
<reference evidence="2" key="1">
    <citation type="journal article" date="2020" name="Nat. Commun.">
        <title>Genome sequence of the cluster root forming white lupin.</title>
        <authorList>
            <person name="Hufnagel B."/>
            <person name="Marques A."/>
            <person name="Soriano A."/>
            <person name="Marques L."/>
            <person name="Divol F."/>
            <person name="Doumas P."/>
            <person name="Sallet E."/>
            <person name="Mancinotti D."/>
            <person name="Carrere S."/>
            <person name="Marande W."/>
            <person name="Arribat S."/>
            <person name="Keller J."/>
            <person name="Huneau C."/>
            <person name="Blein T."/>
            <person name="Aime D."/>
            <person name="Laguerre M."/>
            <person name="Taylor J."/>
            <person name="Schubert V."/>
            <person name="Nelson M."/>
            <person name="Geu-Flores F."/>
            <person name="Crespi M."/>
            <person name="Gallardo-Guerrero K."/>
            <person name="Delaux P.-M."/>
            <person name="Salse J."/>
            <person name="Berges H."/>
            <person name="Guyot R."/>
            <person name="Gouzy J."/>
            <person name="Peret B."/>
        </authorList>
    </citation>
    <scope>NUCLEOTIDE SEQUENCE [LARGE SCALE GENOMIC DNA]</scope>
    <source>
        <strain evidence="2">cv. Amiga</strain>
    </source>
</reference>
<organism evidence="1 2">
    <name type="scientific">Lupinus albus</name>
    <name type="common">White lupine</name>
    <name type="synonym">Lupinus termis</name>
    <dbReference type="NCBI Taxonomy" id="3870"/>
    <lineage>
        <taxon>Eukaryota</taxon>
        <taxon>Viridiplantae</taxon>
        <taxon>Streptophyta</taxon>
        <taxon>Embryophyta</taxon>
        <taxon>Tracheophyta</taxon>
        <taxon>Spermatophyta</taxon>
        <taxon>Magnoliopsida</taxon>
        <taxon>eudicotyledons</taxon>
        <taxon>Gunneridae</taxon>
        <taxon>Pentapetalae</taxon>
        <taxon>rosids</taxon>
        <taxon>fabids</taxon>
        <taxon>Fabales</taxon>
        <taxon>Fabaceae</taxon>
        <taxon>Papilionoideae</taxon>
        <taxon>50 kb inversion clade</taxon>
        <taxon>genistoids sensu lato</taxon>
        <taxon>core genistoids</taxon>
        <taxon>Genisteae</taxon>
        <taxon>Lupinus</taxon>
    </lineage>
</organism>
<sequence>MHLAPSVDIRTSSKITLFQLLFPPNFLNENEKLQVRSEKGIKGIECDDLE</sequence>
<name>A0A6A4NDK4_LUPAL</name>